<dbReference type="Proteomes" id="UP000294752">
    <property type="component" value="Unassembled WGS sequence"/>
</dbReference>
<evidence type="ECO:0000256" key="1">
    <source>
        <dbReference type="ARBA" id="ARBA00010641"/>
    </source>
</evidence>
<dbReference type="InterPro" id="IPR036388">
    <property type="entry name" value="WH-like_DNA-bd_sf"/>
</dbReference>
<dbReference type="SUPFAM" id="SSF88946">
    <property type="entry name" value="Sigma2 domain of RNA polymerase sigma factors"/>
    <property type="match status" value="1"/>
</dbReference>
<gene>
    <name evidence="7" type="ORF">B0I21_104162</name>
</gene>
<dbReference type="PANTHER" id="PTHR43133">
    <property type="entry name" value="RNA POLYMERASE ECF-TYPE SIGMA FACTO"/>
    <property type="match status" value="1"/>
</dbReference>
<evidence type="ECO:0000256" key="2">
    <source>
        <dbReference type="ARBA" id="ARBA00023015"/>
    </source>
</evidence>
<dbReference type="Gene3D" id="1.10.1740.10">
    <property type="match status" value="1"/>
</dbReference>
<accession>A0A4R7D4P1</accession>
<dbReference type="Pfam" id="PF04542">
    <property type="entry name" value="Sigma70_r2"/>
    <property type="match status" value="1"/>
</dbReference>
<dbReference type="InterPro" id="IPR013325">
    <property type="entry name" value="RNA_pol_sigma_r2"/>
</dbReference>
<comment type="similarity">
    <text evidence="1">Belongs to the sigma-70 factor family. ECF subfamily.</text>
</comment>
<evidence type="ECO:0000256" key="3">
    <source>
        <dbReference type="ARBA" id="ARBA00023082"/>
    </source>
</evidence>
<dbReference type="EMBL" id="SNZV01000004">
    <property type="protein sequence ID" value="TDS13836.1"/>
    <property type="molecule type" value="Genomic_DNA"/>
</dbReference>
<dbReference type="PANTHER" id="PTHR43133:SF46">
    <property type="entry name" value="RNA POLYMERASE SIGMA-70 FACTOR ECF SUBFAMILY"/>
    <property type="match status" value="1"/>
</dbReference>
<feature type="domain" description="RNA polymerase sigma factor 70 region 4 type 2" evidence="6">
    <location>
        <begin position="126"/>
        <end position="175"/>
    </location>
</feature>
<evidence type="ECO:0000313" key="7">
    <source>
        <dbReference type="EMBL" id="TDS13836.1"/>
    </source>
</evidence>
<dbReference type="GO" id="GO:0006352">
    <property type="term" value="P:DNA-templated transcription initiation"/>
    <property type="evidence" value="ECO:0007669"/>
    <property type="project" value="InterPro"/>
</dbReference>
<dbReference type="AlphaFoldDB" id="A0A4R7D4P1"/>
<dbReference type="OrthoDB" id="679904at2"/>
<dbReference type="SUPFAM" id="SSF88659">
    <property type="entry name" value="Sigma3 and sigma4 domains of RNA polymerase sigma factors"/>
    <property type="match status" value="1"/>
</dbReference>
<dbReference type="GO" id="GO:0016987">
    <property type="term" value="F:sigma factor activity"/>
    <property type="evidence" value="ECO:0007669"/>
    <property type="project" value="UniProtKB-KW"/>
</dbReference>
<keyword evidence="3" id="KW-0731">Sigma factor</keyword>
<comment type="caution">
    <text evidence="7">The sequence shown here is derived from an EMBL/GenBank/DDBJ whole genome shotgun (WGS) entry which is preliminary data.</text>
</comment>
<feature type="domain" description="RNA polymerase sigma-70 region 2" evidence="5">
    <location>
        <begin position="28"/>
        <end position="93"/>
    </location>
</feature>
<sequence length="200" mass="23268">MHGVRHMEESALLNGLRGGREDVFAEIFNRHWEALFREACYRLKKHDEAQDMVQDIFTDFWQRRHSIQISTSISAYLHGALKHKIIRHFSRSRLHQSVVDHLLLRMQTFEESILEVIAAGEIQKTLEEAIVHFPDNMRQIFLLRSQDFTIAEIAEALGLSQQTVKNNNSQALKRLKHVLTEKHPEVTSSLYAALLLFIKT</sequence>
<evidence type="ECO:0000313" key="8">
    <source>
        <dbReference type="Proteomes" id="UP000294752"/>
    </source>
</evidence>
<dbReference type="InterPro" id="IPR013249">
    <property type="entry name" value="RNA_pol_sigma70_r4_t2"/>
</dbReference>
<dbReference type="Gene3D" id="1.10.10.10">
    <property type="entry name" value="Winged helix-like DNA-binding domain superfamily/Winged helix DNA-binding domain"/>
    <property type="match status" value="1"/>
</dbReference>
<evidence type="ECO:0000259" key="6">
    <source>
        <dbReference type="Pfam" id="PF08281"/>
    </source>
</evidence>
<reference evidence="7 8" key="1">
    <citation type="submission" date="2019-03" db="EMBL/GenBank/DDBJ databases">
        <title>Genomic Encyclopedia of Type Strains, Phase III (KMG-III): the genomes of soil and plant-associated and newly described type strains.</title>
        <authorList>
            <person name="Whitman W."/>
        </authorList>
    </citation>
    <scope>NUCLEOTIDE SEQUENCE [LARGE SCALE GENOMIC DNA]</scope>
    <source>
        <strain evidence="7 8">CGMCC 1.12801</strain>
    </source>
</reference>
<dbReference type="InterPro" id="IPR014284">
    <property type="entry name" value="RNA_pol_sigma-70_dom"/>
</dbReference>
<name>A0A4R7D4P1_9SPHI</name>
<protein>
    <submittedName>
        <fullName evidence="7">RNA polymerase sigma-70 factor (ECF subfamily)</fullName>
    </submittedName>
</protein>
<dbReference type="Pfam" id="PF08281">
    <property type="entry name" value="Sigma70_r4_2"/>
    <property type="match status" value="1"/>
</dbReference>
<dbReference type="InterPro" id="IPR013324">
    <property type="entry name" value="RNA_pol_sigma_r3/r4-like"/>
</dbReference>
<organism evidence="7 8">
    <name type="scientific">Sphingobacterium paludis</name>
    <dbReference type="NCBI Taxonomy" id="1476465"/>
    <lineage>
        <taxon>Bacteria</taxon>
        <taxon>Pseudomonadati</taxon>
        <taxon>Bacteroidota</taxon>
        <taxon>Sphingobacteriia</taxon>
        <taxon>Sphingobacteriales</taxon>
        <taxon>Sphingobacteriaceae</taxon>
        <taxon>Sphingobacterium</taxon>
    </lineage>
</organism>
<dbReference type="NCBIfam" id="TIGR02937">
    <property type="entry name" value="sigma70-ECF"/>
    <property type="match status" value="1"/>
</dbReference>
<keyword evidence="8" id="KW-1185">Reference proteome</keyword>
<keyword evidence="2" id="KW-0805">Transcription regulation</keyword>
<proteinExistence type="inferred from homology"/>
<evidence type="ECO:0000259" key="5">
    <source>
        <dbReference type="Pfam" id="PF04542"/>
    </source>
</evidence>
<evidence type="ECO:0000256" key="4">
    <source>
        <dbReference type="ARBA" id="ARBA00023163"/>
    </source>
</evidence>
<dbReference type="InterPro" id="IPR007627">
    <property type="entry name" value="RNA_pol_sigma70_r2"/>
</dbReference>
<dbReference type="InterPro" id="IPR039425">
    <property type="entry name" value="RNA_pol_sigma-70-like"/>
</dbReference>
<dbReference type="GO" id="GO:0003677">
    <property type="term" value="F:DNA binding"/>
    <property type="evidence" value="ECO:0007669"/>
    <property type="project" value="InterPro"/>
</dbReference>
<keyword evidence="4" id="KW-0804">Transcription</keyword>